<proteinExistence type="predicted"/>
<dbReference type="EMBL" id="CP032090">
    <property type="protein sequence ID" value="AXV65702.1"/>
    <property type="molecule type" value="Genomic_DNA"/>
</dbReference>
<feature type="transmembrane region" description="Helical" evidence="1">
    <location>
        <begin position="243"/>
        <end position="266"/>
    </location>
</feature>
<feature type="transmembrane region" description="Helical" evidence="1">
    <location>
        <begin position="203"/>
        <end position="223"/>
    </location>
</feature>
<dbReference type="GeneID" id="99505939"/>
<dbReference type="Gene3D" id="3.30.450.20">
    <property type="entry name" value="PAS domain"/>
    <property type="match status" value="1"/>
</dbReference>
<dbReference type="SUPFAM" id="SSF103190">
    <property type="entry name" value="Sensory domain-like"/>
    <property type="match status" value="1"/>
</dbReference>
<reference evidence="2 3" key="1">
    <citation type="submission" date="2018-08" db="EMBL/GenBank/DDBJ databases">
        <title>Draft genome sequence of Pseudoalteromonas donghaensis HJ51.</title>
        <authorList>
            <person name="Oh J."/>
            <person name="Roh D."/>
        </authorList>
    </citation>
    <scope>NUCLEOTIDE SEQUENCE [LARGE SCALE GENOMIC DNA]</scope>
    <source>
        <strain evidence="2 3">HJ51</strain>
    </source>
</reference>
<keyword evidence="1" id="KW-1133">Transmembrane helix</keyword>
<protein>
    <submittedName>
        <fullName evidence="2">General glycosylation pathway protein</fullName>
    </submittedName>
</protein>
<evidence type="ECO:0000313" key="3">
    <source>
        <dbReference type="Proteomes" id="UP000264605"/>
    </source>
</evidence>
<accession>A0AAD0S0H0</accession>
<evidence type="ECO:0000256" key="1">
    <source>
        <dbReference type="SAM" id="Phobius"/>
    </source>
</evidence>
<sequence>MARMSYLSAIERYEEYQGLIQNLLLSILASVHTALAQKKDVQPLIKQYPFLELQYCLDKQGIQLGNNVCFKPQYKKDLANRGAGQDLSARPYFTAISNSTEAHFTSPYVSTATRHLCISVIKSVQFKEGAPCYVVIDVCLTELIEFIMGDTKRANMTAYFKVGYGLIVACLFCLVFYLLFKVFEGMFSLVTSEQAHSDPLKPFTIIIFVTLALAIFDLGKTILEEEILMHKDIFRHSSTRRTITRFISTILIAVSIEALLTMFKAALGQTEYVMPAVLMMFAVVGLLIALAIYVYLGAKAEGILTQVQRAKINTSLQ</sequence>
<dbReference type="InterPro" id="IPR029151">
    <property type="entry name" value="Sensor-like_sf"/>
</dbReference>
<evidence type="ECO:0000313" key="2">
    <source>
        <dbReference type="EMBL" id="AXV65702.1"/>
    </source>
</evidence>
<keyword evidence="1" id="KW-0812">Transmembrane</keyword>
<organism evidence="2 3">
    <name type="scientific">Pseudoalteromonas lipolytica</name>
    <dbReference type="NCBI Taxonomy" id="570156"/>
    <lineage>
        <taxon>Bacteria</taxon>
        <taxon>Pseudomonadati</taxon>
        <taxon>Pseudomonadota</taxon>
        <taxon>Gammaproteobacteria</taxon>
        <taxon>Alteromonadales</taxon>
        <taxon>Pseudoalteromonadaceae</taxon>
        <taxon>Pseudoalteromonas</taxon>
    </lineage>
</organism>
<dbReference type="KEGG" id="pdj:D0907_10730"/>
<dbReference type="RefSeq" id="WP_065978100.1">
    <property type="nucleotide sequence ID" value="NZ_CP032090.1"/>
</dbReference>
<feature type="transmembrane region" description="Helical" evidence="1">
    <location>
        <begin position="272"/>
        <end position="296"/>
    </location>
</feature>
<keyword evidence="1" id="KW-0472">Membrane</keyword>
<dbReference type="AlphaFoldDB" id="A0AAD0S0H0"/>
<name>A0AAD0S0H0_9GAMM</name>
<gene>
    <name evidence="2" type="ORF">D0907_10730</name>
</gene>
<feature type="transmembrane region" description="Helical" evidence="1">
    <location>
        <begin position="162"/>
        <end position="183"/>
    </location>
</feature>
<dbReference type="Proteomes" id="UP000264605">
    <property type="component" value="Chromosome"/>
</dbReference>